<name>A0A9P0JMR3_ACAOB</name>
<sequence length="305" mass="34374">MSSSGKPIALVDLTVSLPCSPFASRPSSAIVSTTASDSSKSSKECIRVQSNHITFKGAGDIEIQRGSVRYVCPQEFNEDEGSKISTTPSQASASKNNGEEEDEQEEIQDEDKYSINIDMSVLNTRKQHGSECQYFTNIQDLAYSLVDDVIDEARDILSTRYNCDVEIKRQRSTAANIIWPTISEFTRELGKKKLREYIDLTADVTENWEYSLNLIAGMSNSVSDFLMYEAVFSIPTKCYPVPQATATVLFTYEISRVKPKSCVVDVSYQVESFRTVLYPEKNLITEDLLFRVLHSKLRFFKTVAY</sequence>
<dbReference type="EMBL" id="CAKOFQ010006663">
    <property type="protein sequence ID" value="CAH1956035.1"/>
    <property type="molecule type" value="Genomic_DNA"/>
</dbReference>
<dbReference type="PANTHER" id="PTHR35075">
    <property type="entry name" value="A-KINASE ANCHOR PROTEIN 14"/>
    <property type="match status" value="1"/>
</dbReference>
<gene>
    <name evidence="2" type="ORF">ACAOBT_LOCUS1384</name>
</gene>
<comment type="caution">
    <text evidence="2">The sequence shown here is derived from an EMBL/GenBank/DDBJ whole genome shotgun (WGS) entry which is preliminary data.</text>
</comment>
<dbReference type="InterPro" id="IPR053084">
    <property type="entry name" value="AKAP"/>
</dbReference>
<accession>A0A9P0JMR3</accession>
<organism evidence="2 3">
    <name type="scientific">Acanthoscelides obtectus</name>
    <name type="common">Bean weevil</name>
    <name type="synonym">Bruchus obtectus</name>
    <dbReference type="NCBI Taxonomy" id="200917"/>
    <lineage>
        <taxon>Eukaryota</taxon>
        <taxon>Metazoa</taxon>
        <taxon>Ecdysozoa</taxon>
        <taxon>Arthropoda</taxon>
        <taxon>Hexapoda</taxon>
        <taxon>Insecta</taxon>
        <taxon>Pterygota</taxon>
        <taxon>Neoptera</taxon>
        <taxon>Endopterygota</taxon>
        <taxon>Coleoptera</taxon>
        <taxon>Polyphaga</taxon>
        <taxon>Cucujiformia</taxon>
        <taxon>Chrysomeloidea</taxon>
        <taxon>Chrysomelidae</taxon>
        <taxon>Bruchinae</taxon>
        <taxon>Bruchini</taxon>
        <taxon>Acanthoscelides</taxon>
    </lineage>
</organism>
<dbReference type="Pfam" id="PF14469">
    <property type="entry name" value="AKAP28"/>
    <property type="match status" value="1"/>
</dbReference>
<dbReference type="AlphaFoldDB" id="A0A9P0JMR3"/>
<feature type="compositionally biased region" description="Acidic residues" evidence="1">
    <location>
        <begin position="99"/>
        <end position="109"/>
    </location>
</feature>
<dbReference type="InterPro" id="IPR025663">
    <property type="entry name" value="AKAP_28"/>
</dbReference>
<feature type="compositionally biased region" description="Polar residues" evidence="1">
    <location>
        <begin position="83"/>
        <end position="96"/>
    </location>
</feature>
<feature type="region of interest" description="Disordered" evidence="1">
    <location>
        <begin position="79"/>
        <end position="109"/>
    </location>
</feature>
<evidence type="ECO:0000256" key="1">
    <source>
        <dbReference type="SAM" id="MobiDB-lite"/>
    </source>
</evidence>
<dbReference type="PANTHER" id="PTHR35075:SF1">
    <property type="entry name" value="A-KINASE ANCHOR PROTEIN 14"/>
    <property type="match status" value="1"/>
</dbReference>
<dbReference type="OrthoDB" id="2148342at2759"/>
<protein>
    <submittedName>
        <fullName evidence="2">Uncharacterized protein</fullName>
    </submittedName>
</protein>
<evidence type="ECO:0000313" key="3">
    <source>
        <dbReference type="Proteomes" id="UP001152888"/>
    </source>
</evidence>
<dbReference type="Proteomes" id="UP001152888">
    <property type="component" value="Unassembled WGS sequence"/>
</dbReference>
<dbReference type="GO" id="GO:0005952">
    <property type="term" value="C:cAMP-dependent protein kinase complex"/>
    <property type="evidence" value="ECO:0007669"/>
    <property type="project" value="TreeGrafter"/>
</dbReference>
<reference evidence="2" key="1">
    <citation type="submission" date="2022-03" db="EMBL/GenBank/DDBJ databases">
        <authorList>
            <person name="Sayadi A."/>
        </authorList>
    </citation>
    <scope>NUCLEOTIDE SEQUENCE</scope>
</reference>
<keyword evidence="3" id="KW-1185">Reference proteome</keyword>
<proteinExistence type="predicted"/>
<evidence type="ECO:0000313" key="2">
    <source>
        <dbReference type="EMBL" id="CAH1956035.1"/>
    </source>
</evidence>
<dbReference type="GO" id="GO:0034237">
    <property type="term" value="F:protein kinase A regulatory subunit binding"/>
    <property type="evidence" value="ECO:0007669"/>
    <property type="project" value="TreeGrafter"/>
</dbReference>